<reference evidence="1 2" key="1">
    <citation type="journal article" date="2024" name="BMC Genomics">
        <title>De novo assembly and annotation of Popillia japonica's genome with initial clues to its potential as an invasive pest.</title>
        <authorList>
            <person name="Cucini C."/>
            <person name="Boschi S."/>
            <person name="Funari R."/>
            <person name="Cardaioli E."/>
            <person name="Iannotti N."/>
            <person name="Marturano G."/>
            <person name="Paoli F."/>
            <person name="Bruttini M."/>
            <person name="Carapelli A."/>
            <person name="Frati F."/>
            <person name="Nardi F."/>
        </authorList>
    </citation>
    <scope>NUCLEOTIDE SEQUENCE [LARGE SCALE GENOMIC DNA]</scope>
    <source>
        <strain evidence="1">DMR45628</strain>
    </source>
</reference>
<proteinExistence type="predicted"/>
<protein>
    <submittedName>
        <fullName evidence="1">Uncharacterized protein</fullName>
    </submittedName>
</protein>
<dbReference type="InterPro" id="IPR043502">
    <property type="entry name" value="DNA/RNA_pol_sf"/>
</dbReference>
<dbReference type="GO" id="GO:0071897">
    <property type="term" value="P:DNA biosynthetic process"/>
    <property type="evidence" value="ECO:0007669"/>
    <property type="project" value="UniProtKB-ARBA"/>
</dbReference>
<gene>
    <name evidence="1" type="ORF">QE152_g27444</name>
</gene>
<dbReference type="SUPFAM" id="SSF56672">
    <property type="entry name" value="DNA/RNA polymerases"/>
    <property type="match status" value="1"/>
</dbReference>
<accession>A0AAW1JW95</accession>
<dbReference type="Proteomes" id="UP001458880">
    <property type="component" value="Unassembled WGS sequence"/>
</dbReference>
<name>A0AAW1JW95_POPJA</name>
<organism evidence="1 2">
    <name type="scientific">Popillia japonica</name>
    <name type="common">Japanese beetle</name>
    <dbReference type="NCBI Taxonomy" id="7064"/>
    <lineage>
        <taxon>Eukaryota</taxon>
        <taxon>Metazoa</taxon>
        <taxon>Ecdysozoa</taxon>
        <taxon>Arthropoda</taxon>
        <taxon>Hexapoda</taxon>
        <taxon>Insecta</taxon>
        <taxon>Pterygota</taxon>
        <taxon>Neoptera</taxon>
        <taxon>Endopterygota</taxon>
        <taxon>Coleoptera</taxon>
        <taxon>Polyphaga</taxon>
        <taxon>Scarabaeiformia</taxon>
        <taxon>Scarabaeidae</taxon>
        <taxon>Rutelinae</taxon>
        <taxon>Popillia</taxon>
    </lineage>
</organism>
<evidence type="ECO:0000313" key="2">
    <source>
        <dbReference type="Proteomes" id="UP001458880"/>
    </source>
</evidence>
<dbReference type="PANTHER" id="PTHR33568">
    <property type="entry name" value="DNA POLYMERASE"/>
    <property type="match status" value="1"/>
</dbReference>
<comment type="caution">
    <text evidence="1">The sequence shown here is derived from an EMBL/GenBank/DDBJ whole genome shotgun (WGS) entry which is preliminary data.</text>
</comment>
<evidence type="ECO:0000313" key="1">
    <source>
        <dbReference type="EMBL" id="KAK9708059.1"/>
    </source>
</evidence>
<sequence length="114" mass="13547">MNQNGCRHSDEQRALVGTWVRNEVRKALEKGYRLLDIYEVWEYKVVNGLFKDYINEYLKIKQQSSGWPTGCDSAEEKERLKYQLLEVYCIKYLLKSSCNLPIEFQIYIHICLST</sequence>
<dbReference type="EMBL" id="JASPKY010000337">
    <property type="protein sequence ID" value="KAK9708059.1"/>
    <property type="molecule type" value="Genomic_DNA"/>
</dbReference>
<dbReference type="AlphaFoldDB" id="A0AAW1JW95"/>
<dbReference type="PANTHER" id="PTHR33568:SF3">
    <property type="entry name" value="DNA-DIRECTED DNA POLYMERASE"/>
    <property type="match status" value="1"/>
</dbReference>
<keyword evidence="2" id="KW-1185">Reference proteome</keyword>